<gene>
    <name evidence="2" type="ORF">KCG48_09685</name>
</gene>
<dbReference type="SUPFAM" id="SSF55729">
    <property type="entry name" value="Acyl-CoA N-acyltransferases (Nat)"/>
    <property type="match status" value="1"/>
</dbReference>
<dbReference type="PANTHER" id="PTHR43792:SF1">
    <property type="entry name" value="N-ACETYLTRANSFERASE DOMAIN-CONTAINING PROTEIN"/>
    <property type="match status" value="1"/>
</dbReference>
<keyword evidence="3" id="KW-1185">Reference proteome</keyword>
<dbReference type="Gene3D" id="3.40.630.30">
    <property type="match status" value="1"/>
</dbReference>
<dbReference type="EMBL" id="JAGSCS010000012">
    <property type="protein sequence ID" value="MBR0576608.1"/>
    <property type="molecule type" value="Genomic_DNA"/>
</dbReference>
<proteinExistence type="predicted"/>
<accession>A0A941CRU0</accession>
<feature type="domain" description="N-acetyltransferase" evidence="1">
    <location>
        <begin position="15"/>
        <end position="177"/>
    </location>
</feature>
<dbReference type="RefSeq" id="WP_211801758.1">
    <property type="nucleotide sequence ID" value="NZ_JAGSCS010000012.1"/>
</dbReference>
<dbReference type="InterPro" id="IPR016181">
    <property type="entry name" value="Acyl_CoA_acyltransferase"/>
</dbReference>
<organism evidence="2 3">
    <name type="scientific">Proteiniclasticum sediminis</name>
    <dbReference type="NCBI Taxonomy" id="2804028"/>
    <lineage>
        <taxon>Bacteria</taxon>
        <taxon>Bacillati</taxon>
        <taxon>Bacillota</taxon>
        <taxon>Clostridia</taxon>
        <taxon>Eubacteriales</taxon>
        <taxon>Clostridiaceae</taxon>
        <taxon>Proteiniclasticum</taxon>
    </lineage>
</organism>
<dbReference type="AlphaFoldDB" id="A0A941CRU0"/>
<dbReference type="Proteomes" id="UP000675379">
    <property type="component" value="Unassembled WGS sequence"/>
</dbReference>
<dbReference type="GO" id="GO:0016747">
    <property type="term" value="F:acyltransferase activity, transferring groups other than amino-acyl groups"/>
    <property type="evidence" value="ECO:0007669"/>
    <property type="project" value="InterPro"/>
</dbReference>
<dbReference type="Pfam" id="PF13302">
    <property type="entry name" value="Acetyltransf_3"/>
    <property type="match status" value="1"/>
</dbReference>
<dbReference type="PROSITE" id="PS51186">
    <property type="entry name" value="GNAT"/>
    <property type="match status" value="1"/>
</dbReference>
<evidence type="ECO:0000313" key="3">
    <source>
        <dbReference type="Proteomes" id="UP000675379"/>
    </source>
</evidence>
<dbReference type="InterPro" id="IPR051531">
    <property type="entry name" value="N-acetyltransferase"/>
</dbReference>
<dbReference type="InterPro" id="IPR000182">
    <property type="entry name" value="GNAT_dom"/>
</dbReference>
<reference evidence="2" key="1">
    <citation type="submission" date="2021-04" db="EMBL/GenBank/DDBJ databases">
        <title>Proteiniclasticum sedimins sp. nov., an obligate anaerobic bacterium isolated from anaerobic sludge.</title>
        <authorList>
            <person name="Liu J."/>
        </authorList>
    </citation>
    <scope>NUCLEOTIDE SEQUENCE</scope>
    <source>
        <strain evidence="2">BAD-10</strain>
    </source>
</reference>
<protein>
    <submittedName>
        <fullName evidence="2">GNAT family N-acetyltransferase</fullName>
    </submittedName>
</protein>
<sequence length="179" mass="20551">MRNFTPFPLLLTPRLLLRPLTEKDAPDLFALRKDPEHHAFTDTRPDGALQETLAYIRAMNQGVAENRWLLWAMEHKETHTVIGTISLWNFADGLNSAELGFGLQRKWQGQGYMKEALYAVADFGFTQLQLSFLDAYTEEQNLPSRHLLESVGFTLAGALLEKGMMKEQDFSMLIYRKTR</sequence>
<name>A0A941CRU0_9CLOT</name>
<dbReference type="PANTHER" id="PTHR43792">
    <property type="entry name" value="GNAT FAMILY, PUTATIVE (AFU_ORTHOLOGUE AFUA_3G00765)-RELATED-RELATED"/>
    <property type="match status" value="1"/>
</dbReference>
<comment type="caution">
    <text evidence="2">The sequence shown here is derived from an EMBL/GenBank/DDBJ whole genome shotgun (WGS) entry which is preliminary data.</text>
</comment>
<evidence type="ECO:0000313" key="2">
    <source>
        <dbReference type="EMBL" id="MBR0576608.1"/>
    </source>
</evidence>
<evidence type="ECO:0000259" key="1">
    <source>
        <dbReference type="PROSITE" id="PS51186"/>
    </source>
</evidence>